<dbReference type="SMART" id="SM00052">
    <property type="entry name" value="EAL"/>
    <property type="match status" value="1"/>
</dbReference>
<dbReference type="Pfam" id="PF00072">
    <property type="entry name" value="Response_reg"/>
    <property type="match status" value="1"/>
</dbReference>
<dbReference type="CDD" id="cd01949">
    <property type="entry name" value="GGDEF"/>
    <property type="match status" value="1"/>
</dbReference>
<dbReference type="InterPro" id="IPR052155">
    <property type="entry name" value="Biofilm_reg_signaling"/>
</dbReference>
<feature type="domain" description="EAL" evidence="10">
    <location>
        <begin position="479"/>
        <end position="733"/>
    </location>
</feature>
<dbReference type="NCBIfam" id="TIGR00229">
    <property type="entry name" value="sensory_box"/>
    <property type="match status" value="1"/>
</dbReference>
<evidence type="ECO:0000313" key="12">
    <source>
        <dbReference type="EMBL" id="AEG00775.1"/>
    </source>
</evidence>
<dbReference type="OrthoDB" id="9804951at2"/>
<evidence type="ECO:0000256" key="6">
    <source>
        <dbReference type="SAM" id="Coils"/>
    </source>
</evidence>
<dbReference type="PANTHER" id="PTHR44757:SF2">
    <property type="entry name" value="BIOFILM ARCHITECTURE MAINTENANCE PROTEIN MBAA"/>
    <property type="match status" value="1"/>
</dbReference>
<dbReference type="PROSITE" id="PS50113">
    <property type="entry name" value="PAC"/>
    <property type="match status" value="1"/>
</dbReference>
<dbReference type="Gene3D" id="3.30.70.270">
    <property type="match status" value="1"/>
</dbReference>
<feature type="modified residue" description="4-aspartylphosphate" evidence="5">
    <location>
        <position position="64"/>
    </location>
</feature>
<dbReference type="InterPro" id="IPR035965">
    <property type="entry name" value="PAS-like_dom_sf"/>
</dbReference>
<dbReference type="KEGG" id="mmt:Metme_2375"/>
<reference evidence="12 13" key="1">
    <citation type="journal article" date="2011" name="J. Bacteriol.">
        <title>Complete Genome Sequence of the Aerobic Marine Methanotroph Methylomonas methanica MC09.</title>
        <authorList>
            <person name="Boden R."/>
            <person name="Cunliffe M."/>
            <person name="Scanlan J."/>
            <person name="Moussard H."/>
            <person name="Kits K.D."/>
            <person name="Klotz M.G."/>
            <person name="Jetten M.S."/>
            <person name="Vuilleumier S."/>
            <person name="Han J."/>
            <person name="Peters L."/>
            <person name="Mikhailova N."/>
            <person name="Teshima H."/>
            <person name="Tapia R."/>
            <person name="Kyrpides N."/>
            <person name="Ivanova N."/>
            <person name="Pagani I."/>
            <person name="Cheng J.F."/>
            <person name="Goodwin L."/>
            <person name="Han C."/>
            <person name="Hauser L."/>
            <person name="Land M.L."/>
            <person name="Lapidus A."/>
            <person name="Lucas S."/>
            <person name="Pitluck S."/>
            <person name="Woyke T."/>
            <person name="Stein L."/>
            <person name="Murrell J.C."/>
        </authorList>
    </citation>
    <scope>NUCLEOTIDE SEQUENCE [LARGE SCALE GENOMIC DNA]</scope>
    <source>
        <strain evidence="12 13">MC09</strain>
    </source>
</reference>
<evidence type="ECO:0000259" key="9">
    <source>
        <dbReference type="PROSITE" id="PS50113"/>
    </source>
</evidence>
<evidence type="ECO:0000256" key="3">
    <source>
        <dbReference type="ARBA" id="ARBA00022636"/>
    </source>
</evidence>
<dbReference type="Pfam" id="PF00563">
    <property type="entry name" value="EAL"/>
    <property type="match status" value="1"/>
</dbReference>
<evidence type="ECO:0000259" key="11">
    <source>
        <dbReference type="PROSITE" id="PS50887"/>
    </source>
</evidence>
<dbReference type="SMART" id="SM00267">
    <property type="entry name" value="GGDEF"/>
    <property type="match status" value="1"/>
</dbReference>
<dbReference type="AlphaFoldDB" id="F9ZVX1"/>
<dbReference type="HOGENOM" id="CLU_000445_70_50_6"/>
<evidence type="ECO:0000256" key="4">
    <source>
        <dbReference type="ARBA" id="ARBA00051114"/>
    </source>
</evidence>
<dbReference type="GO" id="GO:0000160">
    <property type="term" value="P:phosphorelay signal transduction system"/>
    <property type="evidence" value="ECO:0007669"/>
    <property type="project" value="InterPro"/>
</dbReference>
<dbReference type="Pfam" id="PF13426">
    <property type="entry name" value="PAS_9"/>
    <property type="match status" value="1"/>
</dbReference>
<feature type="coiled-coil region" evidence="6">
    <location>
        <begin position="132"/>
        <end position="177"/>
    </location>
</feature>
<comment type="cofactor">
    <cofactor evidence="1">
        <name>Mg(2+)</name>
        <dbReference type="ChEBI" id="CHEBI:18420"/>
    </cofactor>
</comment>
<dbReference type="SUPFAM" id="SSF55073">
    <property type="entry name" value="Nucleotide cyclase"/>
    <property type="match status" value="1"/>
</dbReference>
<dbReference type="EC" id="3.1.4.52" evidence="2"/>
<dbReference type="RefSeq" id="WP_013819015.1">
    <property type="nucleotide sequence ID" value="NC_015572.1"/>
</dbReference>
<name>F9ZVX1_METMM</name>
<dbReference type="Gene3D" id="3.30.450.20">
    <property type="entry name" value="PAS domain"/>
    <property type="match status" value="1"/>
</dbReference>
<dbReference type="GO" id="GO:0071111">
    <property type="term" value="F:cyclic-guanylate-specific phosphodiesterase activity"/>
    <property type="evidence" value="ECO:0007669"/>
    <property type="project" value="UniProtKB-EC"/>
</dbReference>
<keyword evidence="3" id="KW-0973">c-di-GMP</keyword>
<dbReference type="CDD" id="cd00130">
    <property type="entry name" value="PAS"/>
    <property type="match status" value="1"/>
</dbReference>
<dbReference type="PROSITE" id="PS50112">
    <property type="entry name" value="PAS"/>
    <property type="match status" value="1"/>
</dbReference>
<dbReference type="InterPro" id="IPR001633">
    <property type="entry name" value="EAL_dom"/>
</dbReference>
<evidence type="ECO:0000259" key="10">
    <source>
        <dbReference type="PROSITE" id="PS50883"/>
    </source>
</evidence>
<evidence type="ECO:0000256" key="2">
    <source>
        <dbReference type="ARBA" id="ARBA00012282"/>
    </source>
</evidence>
<feature type="domain" description="GGDEF" evidence="11">
    <location>
        <begin position="337"/>
        <end position="470"/>
    </location>
</feature>
<dbReference type="InterPro" id="IPR035919">
    <property type="entry name" value="EAL_sf"/>
</dbReference>
<dbReference type="SMART" id="SM00086">
    <property type="entry name" value="PAC"/>
    <property type="match status" value="1"/>
</dbReference>
<dbReference type="EMBL" id="CP002738">
    <property type="protein sequence ID" value="AEG00775.1"/>
    <property type="molecule type" value="Genomic_DNA"/>
</dbReference>
<keyword evidence="13" id="KW-1185">Reference proteome</keyword>
<dbReference type="PROSITE" id="PS50883">
    <property type="entry name" value="EAL"/>
    <property type="match status" value="1"/>
</dbReference>
<dbReference type="GO" id="GO:0071732">
    <property type="term" value="P:cellular response to nitric oxide"/>
    <property type="evidence" value="ECO:0007669"/>
    <property type="project" value="UniProtKB-ARBA"/>
</dbReference>
<dbReference type="SUPFAM" id="SSF55785">
    <property type="entry name" value="PYP-like sensor domain (PAS domain)"/>
    <property type="match status" value="1"/>
</dbReference>
<organism evidence="12 13">
    <name type="scientific">Methylomonas methanica (strain DSM 25384 / MC09)</name>
    <dbReference type="NCBI Taxonomy" id="857087"/>
    <lineage>
        <taxon>Bacteria</taxon>
        <taxon>Pseudomonadati</taxon>
        <taxon>Pseudomonadota</taxon>
        <taxon>Gammaproteobacteria</taxon>
        <taxon>Methylococcales</taxon>
        <taxon>Methylococcaceae</taxon>
        <taxon>Methylomonas</taxon>
    </lineage>
</organism>
<dbReference type="InterPro" id="IPR001610">
    <property type="entry name" value="PAC"/>
</dbReference>
<protein>
    <recommendedName>
        <fullName evidence="2">cyclic-guanylate-specific phosphodiesterase</fullName>
        <ecNumber evidence="2">3.1.4.52</ecNumber>
    </recommendedName>
</protein>
<dbReference type="InterPro" id="IPR043128">
    <property type="entry name" value="Rev_trsase/Diguanyl_cyclase"/>
</dbReference>
<dbReference type="SMART" id="SM00448">
    <property type="entry name" value="REC"/>
    <property type="match status" value="1"/>
</dbReference>
<reference key="2">
    <citation type="submission" date="2011-05" db="EMBL/GenBank/DDBJ databases">
        <title>Complete genome sequence of the aerobic marine methanotroph Methylomonas methanica MC09.</title>
        <authorList>
            <person name="Boden R."/>
            <person name="Cunliffe M."/>
            <person name="Scanlan J."/>
            <person name="Moussard H."/>
            <person name="Kits K.D."/>
            <person name="Klotz M."/>
            <person name="Jetten M."/>
            <person name="Vuilleumier S."/>
            <person name="Han J."/>
            <person name="Peters L."/>
            <person name="Mikhailova N."/>
            <person name="Teshima H."/>
            <person name="Tapia R."/>
            <person name="Kyrpides N."/>
            <person name="Ivanova N."/>
            <person name="Pagani I."/>
            <person name="Cheng J.-F."/>
            <person name="Goodwin L."/>
            <person name="Han C."/>
            <person name="Hauser L."/>
            <person name="Land M."/>
            <person name="Lapidus A."/>
            <person name="Lucas S."/>
            <person name="Pitluck S."/>
            <person name="Woyke T."/>
            <person name="Stein L.Y."/>
            <person name="Murrell C."/>
        </authorList>
    </citation>
    <scope>NUCLEOTIDE SEQUENCE</scope>
    <source>
        <strain>MC09</strain>
    </source>
</reference>
<dbReference type="NCBIfam" id="TIGR00254">
    <property type="entry name" value="GGDEF"/>
    <property type="match status" value="1"/>
</dbReference>
<dbReference type="eggNOG" id="COG5001">
    <property type="taxonomic scope" value="Bacteria"/>
</dbReference>
<feature type="domain" description="Response regulatory" evidence="7">
    <location>
        <begin position="15"/>
        <end position="130"/>
    </location>
</feature>
<dbReference type="InterPro" id="IPR011006">
    <property type="entry name" value="CheY-like_superfamily"/>
</dbReference>
<dbReference type="CDD" id="cd17569">
    <property type="entry name" value="REC_HupR-like"/>
    <property type="match status" value="1"/>
</dbReference>
<dbReference type="InterPro" id="IPR000160">
    <property type="entry name" value="GGDEF_dom"/>
</dbReference>
<dbReference type="PANTHER" id="PTHR44757">
    <property type="entry name" value="DIGUANYLATE CYCLASE DGCP"/>
    <property type="match status" value="1"/>
</dbReference>
<dbReference type="FunFam" id="3.30.70.270:FF:000001">
    <property type="entry name" value="Diguanylate cyclase domain protein"/>
    <property type="match status" value="1"/>
</dbReference>
<dbReference type="InterPro" id="IPR029787">
    <property type="entry name" value="Nucleotide_cyclase"/>
</dbReference>
<accession>F9ZVX1</accession>
<reference evidence="13" key="3">
    <citation type="submission" date="2011-05" db="EMBL/GenBank/DDBJ databases">
        <title>Complete sequence of Methylomonas methanica MC09.</title>
        <authorList>
            <consortium name="US DOE Joint Genome Institute"/>
            <person name="Lucas S."/>
            <person name="Han J."/>
            <person name="Lapidus A."/>
            <person name="Cheng J.-F."/>
            <person name="Goodwin L."/>
            <person name="Pitluck S."/>
            <person name="Peters L."/>
            <person name="Mikhailova N."/>
            <person name="Teshima H."/>
            <person name="Han C."/>
            <person name="Tapia R."/>
            <person name="Land M."/>
            <person name="Hauser L."/>
            <person name="Kyrpides N."/>
            <person name="Ivanova N."/>
            <person name="Pagani I."/>
            <person name="Stein L."/>
            <person name="Woyke T."/>
        </authorList>
    </citation>
    <scope>NUCLEOTIDE SEQUENCE [LARGE SCALE GENOMIC DNA]</scope>
    <source>
        <strain evidence="13">MC09</strain>
    </source>
</reference>
<dbReference type="InterPro" id="IPR000014">
    <property type="entry name" value="PAS"/>
</dbReference>
<evidence type="ECO:0000256" key="5">
    <source>
        <dbReference type="PROSITE-ProRule" id="PRU00169"/>
    </source>
</evidence>
<keyword evidence="5" id="KW-0597">Phosphoprotein</keyword>
<dbReference type="CDD" id="cd01948">
    <property type="entry name" value="EAL"/>
    <property type="match status" value="1"/>
</dbReference>
<sequence>MNFPQSSMTNGRRAALLFVDDDTTVLKALRRLFRHENYTLYLAEGGAEGLTVMQEHVVDLVICDMRMPTMSGAEFLAQALEQWPETVRILLTGYADLQSTIEAVNKGRIYSYCTKPWDDEELKLLVHNALQQKHLREEQERLSAIIRQQNDELKAINEHLEEKVEQRTAELEQANKNLLLHNQAIEAARNGITITDAKQAGNPLVYANPAFKRITGYDLAEVLGRNLSFLQGGDHDQPGLESLRTAIRRQTAGYAVVRNYRKDGSLFWNELAIAPIKNANDEVTHFVGIIDDITEFKTNQAQLEYRASYDDLTGLVNRNLLNDRLDNAISTAQREQKVFCLFFMDLDDFKVINDTMGHSVGDEFLKIIAGRLMNCVRACDSVARYGGDEFVFVCPSIAKTDDAALIAARIITEVSQPLQLNGHTLQGAISIGIGFYPEDGLNKETLLQHADTAMYDAKDKGRNTFSFYTEAFNQRLMQRLTLEEDLRQALRLDQFVVYYQPKFDLHSEQINGVEALLRWNHPEKGLIPPDHFIPLTEDTDLILPIGEWVLHTACLQAKAWQLAGLPAINMAINVSPKQLHGPTFDQTITRVLLQSGLDARFLDLEVTEGAVMLDPDKIAITLTRLKDIGIRISMDDFGTGYSSLSYLKRFPFDNLKIDKAFINDIPLDEGDVTLVLTIIAMAHNFKLKVVAEGVETQAQVDFLARNGCDEIQGYFFSRPLPAAEMEQLLKQTN</sequence>
<evidence type="ECO:0000256" key="1">
    <source>
        <dbReference type="ARBA" id="ARBA00001946"/>
    </source>
</evidence>
<proteinExistence type="predicted"/>
<feature type="domain" description="PAS" evidence="8">
    <location>
        <begin position="183"/>
        <end position="250"/>
    </location>
</feature>
<dbReference type="InterPro" id="IPR000700">
    <property type="entry name" value="PAS-assoc_C"/>
</dbReference>
<dbReference type="Pfam" id="PF00990">
    <property type="entry name" value="GGDEF"/>
    <property type="match status" value="1"/>
</dbReference>
<evidence type="ECO:0000259" key="7">
    <source>
        <dbReference type="PROSITE" id="PS50110"/>
    </source>
</evidence>
<dbReference type="InterPro" id="IPR001789">
    <property type="entry name" value="Sig_transdc_resp-reg_receiver"/>
</dbReference>
<dbReference type="STRING" id="857087.Metme_2375"/>
<dbReference type="Gene3D" id="3.20.20.450">
    <property type="entry name" value="EAL domain"/>
    <property type="match status" value="1"/>
</dbReference>
<dbReference type="FunFam" id="3.20.20.450:FF:000001">
    <property type="entry name" value="Cyclic di-GMP phosphodiesterase yahA"/>
    <property type="match status" value="1"/>
</dbReference>
<dbReference type="Proteomes" id="UP000008888">
    <property type="component" value="Chromosome"/>
</dbReference>
<dbReference type="SUPFAM" id="SSF141868">
    <property type="entry name" value="EAL domain-like"/>
    <property type="match status" value="1"/>
</dbReference>
<evidence type="ECO:0000259" key="8">
    <source>
        <dbReference type="PROSITE" id="PS50112"/>
    </source>
</evidence>
<evidence type="ECO:0000313" key="13">
    <source>
        <dbReference type="Proteomes" id="UP000008888"/>
    </source>
</evidence>
<keyword evidence="6" id="KW-0175">Coiled coil</keyword>
<dbReference type="SUPFAM" id="SSF52172">
    <property type="entry name" value="CheY-like"/>
    <property type="match status" value="1"/>
</dbReference>
<comment type="catalytic activity">
    <reaction evidence="4">
        <text>3',3'-c-di-GMP + H2O = 5'-phosphoguanylyl(3'-&gt;5')guanosine + H(+)</text>
        <dbReference type="Rhea" id="RHEA:24902"/>
        <dbReference type="ChEBI" id="CHEBI:15377"/>
        <dbReference type="ChEBI" id="CHEBI:15378"/>
        <dbReference type="ChEBI" id="CHEBI:58754"/>
        <dbReference type="ChEBI" id="CHEBI:58805"/>
        <dbReference type="EC" id="3.1.4.52"/>
    </reaction>
    <physiologicalReaction direction="left-to-right" evidence="4">
        <dbReference type="Rhea" id="RHEA:24903"/>
    </physiologicalReaction>
</comment>
<feature type="domain" description="PAC" evidence="9">
    <location>
        <begin position="250"/>
        <end position="305"/>
    </location>
</feature>
<dbReference type="PROSITE" id="PS50887">
    <property type="entry name" value="GGDEF"/>
    <property type="match status" value="1"/>
</dbReference>
<dbReference type="Gene3D" id="3.40.50.2300">
    <property type="match status" value="1"/>
</dbReference>
<gene>
    <name evidence="12" type="ordered locus">Metme_2375</name>
</gene>
<dbReference type="PROSITE" id="PS50110">
    <property type="entry name" value="RESPONSE_REGULATORY"/>
    <property type="match status" value="1"/>
</dbReference>
<dbReference type="SMART" id="SM00091">
    <property type="entry name" value="PAS"/>
    <property type="match status" value="1"/>
</dbReference>